<dbReference type="OrthoDB" id="5954088at2759"/>
<dbReference type="SMART" id="SM00365">
    <property type="entry name" value="LRR_SD22"/>
    <property type="match status" value="5"/>
</dbReference>
<dbReference type="InterPro" id="IPR044640">
    <property type="entry name" value="RU2A"/>
</dbReference>
<dbReference type="RefSeq" id="XP_014249932.1">
    <property type="nucleotide sequence ID" value="XM_014394446.2"/>
</dbReference>
<evidence type="ECO:0000256" key="8">
    <source>
        <dbReference type="ARBA" id="ARBA00023242"/>
    </source>
</evidence>
<dbReference type="EnsemblMetazoa" id="XM_014394446.2">
    <property type="protein sequence ID" value="XP_014249932.1"/>
    <property type="gene ID" value="LOC106666910"/>
</dbReference>
<dbReference type="Gene3D" id="3.80.10.10">
    <property type="entry name" value="Ribonuclease Inhibitor"/>
    <property type="match status" value="2"/>
</dbReference>
<keyword evidence="3" id="KW-0963">Cytoplasm</keyword>
<keyword evidence="4" id="KW-0433">Leucine-rich repeat</keyword>
<keyword evidence="14" id="KW-1185">Reference proteome</keyword>
<dbReference type="Pfam" id="PF14580">
    <property type="entry name" value="LRR_9"/>
    <property type="match status" value="1"/>
</dbReference>
<dbReference type="OMA" id="ESMANSY"/>
<sequence length="623" mass="70022">MNLEENKLNLSGQSLKKIPKNLPADIASKVTELHLDNNELQRLENISQFPNVVELSATHNQVPRMYPVAPLHHLVRLDLSHNNIMSIEGLKELVHLSYLNLSSNKIKVIEHLNTNLQLEHLDLSDNFINSITNISQLTKLKKLLLHKNMIVQLRHCEILLPTSLESLTLAANKINDLNEISHLSSLQSLRDISIVSNPCVEMTGNAVGFDYRPFLVNWCTSLKCIDGFVVDDIESLKGEWLYSQGRGRQFKPGQHAELVQYLVETCSLNNENLQSEHERKLRLILSKAHHHQSQLRMSEQPGSASGKLRSSISELMSRSLDPTLLDSCSTHITDKKLPDVKSENVLTRSLHCEPVTTREIDKMVSYATPSPLPAASKLVPVPESLISPMVTNTPPLVMQNVNSDTVSPCKLQTIKNKAQQKRVKRGITSDREQAAIYIQKMWRGYQTRNLNPKVLSIYQHLQTRRTYQYIQKLSEDMEATRAALDSEHKLQLLQMQAINALWKKVVSLQPAKLDESIGEVKDLAQTCDRLNIQVQQLQSCMQEVLRCVSPSSGSAMGTQTDISAVRTPCTESNDTKFLHCRPSTLSLPPQKVTQYADGLVDGVMKDTVVKDSVPVSETQESLS</sequence>
<dbReference type="GO" id="GO:0005813">
    <property type="term" value="C:centrosome"/>
    <property type="evidence" value="ECO:0007669"/>
    <property type="project" value="UniProtKB-SubCell"/>
</dbReference>
<evidence type="ECO:0000256" key="7">
    <source>
        <dbReference type="ARBA" id="ARBA00023212"/>
    </source>
</evidence>
<dbReference type="InterPro" id="IPR001611">
    <property type="entry name" value="Leu-rich_rpt"/>
</dbReference>
<dbReference type="GO" id="GO:0000398">
    <property type="term" value="P:mRNA splicing, via spliceosome"/>
    <property type="evidence" value="ECO:0007669"/>
    <property type="project" value="InterPro"/>
</dbReference>
<dbReference type="PROSITE" id="PS51450">
    <property type="entry name" value="LRR"/>
    <property type="match status" value="4"/>
</dbReference>
<accession>A0A8I6RNV7</accession>
<dbReference type="Proteomes" id="UP000494040">
    <property type="component" value="Unassembled WGS sequence"/>
</dbReference>
<reference evidence="13" key="1">
    <citation type="submission" date="2022-01" db="UniProtKB">
        <authorList>
            <consortium name="EnsemblMetazoa"/>
        </authorList>
    </citation>
    <scope>IDENTIFICATION</scope>
</reference>
<evidence type="ECO:0000256" key="12">
    <source>
        <dbReference type="ARBA" id="ARBA00076677"/>
    </source>
</evidence>
<evidence type="ECO:0000256" key="1">
    <source>
        <dbReference type="ARBA" id="ARBA00004123"/>
    </source>
</evidence>
<keyword evidence="5" id="KW-0677">Repeat</keyword>
<dbReference type="GeneID" id="106666910"/>
<dbReference type="KEGG" id="clec:106666910"/>
<evidence type="ECO:0000256" key="3">
    <source>
        <dbReference type="ARBA" id="ARBA00022490"/>
    </source>
</evidence>
<evidence type="ECO:0000256" key="4">
    <source>
        <dbReference type="ARBA" id="ARBA00022614"/>
    </source>
</evidence>
<comment type="similarity">
    <text evidence="9">Belongs to the U2 small nuclear ribonucleoprotein A family.</text>
</comment>
<dbReference type="AlphaFoldDB" id="A0A8I6RNV7"/>
<name>A0A8I6RNV7_CIMLE</name>
<evidence type="ECO:0000313" key="13">
    <source>
        <dbReference type="EnsemblMetazoa" id="XP_014249932.1"/>
    </source>
</evidence>
<keyword evidence="6" id="KW-0970">Cilium biogenesis/degradation</keyword>
<dbReference type="CDD" id="cd23767">
    <property type="entry name" value="IQCD"/>
    <property type="match status" value="1"/>
</dbReference>
<keyword evidence="7" id="KW-0206">Cytoskeleton</keyword>
<dbReference type="GO" id="GO:0005634">
    <property type="term" value="C:nucleus"/>
    <property type="evidence" value="ECO:0007669"/>
    <property type="project" value="UniProtKB-SubCell"/>
</dbReference>
<dbReference type="PANTHER" id="PTHR10552:SF6">
    <property type="entry name" value="U2 SMALL NUCLEAR RIBONUCLEOPROTEIN A"/>
    <property type="match status" value="1"/>
</dbReference>
<proteinExistence type="inferred from homology"/>
<dbReference type="CTD" id="79598"/>
<evidence type="ECO:0000256" key="10">
    <source>
        <dbReference type="ARBA" id="ARBA00058656"/>
    </source>
</evidence>
<dbReference type="PANTHER" id="PTHR10552">
    <property type="entry name" value="U2 SMALL NUCLEAR RIBONUCLEOPROTEIN A"/>
    <property type="match status" value="1"/>
</dbReference>
<dbReference type="PROSITE" id="PS50096">
    <property type="entry name" value="IQ"/>
    <property type="match status" value="1"/>
</dbReference>
<comment type="function">
    <text evidence="10">Acts as a key negative regulator of ciliogenesis in collaboration with CCP110 by capping the mother centriole thereby preventing cilia formation. Required for recruitment of CCP110 to the centrosome.</text>
</comment>
<dbReference type="Pfam" id="PF00612">
    <property type="entry name" value="IQ"/>
    <property type="match status" value="1"/>
</dbReference>
<evidence type="ECO:0000256" key="9">
    <source>
        <dbReference type="ARBA" id="ARBA00024196"/>
    </source>
</evidence>
<organism evidence="13 14">
    <name type="scientific">Cimex lectularius</name>
    <name type="common">Bed bug</name>
    <name type="synonym">Acanthia lectularia</name>
    <dbReference type="NCBI Taxonomy" id="79782"/>
    <lineage>
        <taxon>Eukaryota</taxon>
        <taxon>Metazoa</taxon>
        <taxon>Ecdysozoa</taxon>
        <taxon>Arthropoda</taxon>
        <taxon>Hexapoda</taxon>
        <taxon>Insecta</taxon>
        <taxon>Pterygota</taxon>
        <taxon>Neoptera</taxon>
        <taxon>Paraneoptera</taxon>
        <taxon>Hemiptera</taxon>
        <taxon>Heteroptera</taxon>
        <taxon>Panheteroptera</taxon>
        <taxon>Cimicomorpha</taxon>
        <taxon>Cimicidae</taxon>
        <taxon>Cimex</taxon>
    </lineage>
</organism>
<dbReference type="GO" id="GO:0030620">
    <property type="term" value="F:U2 snRNA binding"/>
    <property type="evidence" value="ECO:0007669"/>
    <property type="project" value="InterPro"/>
</dbReference>
<dbReference type="SUPFAM" id="SSF52058">
    <property type="entry name" value="L domain-like"/>
    <property type="match status" value="1"/>
</dbReference>
<dbReference type="InterPro" id="IPR032675">
    <property type="entry name" value="LRR_dom_sf"/>
</dbReference>
<protein>
    <recommendedName>
        <fullName evidence="11">Centrosomal protein of 97 kDa</fullName>
    </recommendedName>
    <alternativeName>
        <fullName evidence="12">Leucine-rich repeat and IQ domain-containing protein 2</fullName>
    </alternativeName>
</protein>
<evidence type="ECO:0000256" key="2">
    <source>
        <dbReference type="ARBA" id="ARBA00004300"/>
    </source>
</evidence>
<evidence type="ECO:0000256" key="6">
    <source>
        <dbReference type="ARBA" id="ARBA00022794"/>
    </source>
</evidence>
<evidence type="ECO:0000256" key="5">
    <source>
        <dbReference type="ARBA" id="ARBA00022737"/>
    </source>
</evidence>
<dbReference type="FunFam" id="3.80.10.10:FF:000165">
    <property type="entry name" value="Centrosomal protein of 97 kDa"/>
    <property type="match status" value="1"/>
</dbReference>
<evidence type="ECO:0000313" key="14">
    <source>
        <dbReference type="Proteomes" id="UP000494040"/>
    </source>
</evidence>
<evidence type="ECO:0000256" key="11">
    <source>
        <dbReference type="ARBA" id="ARBA00068862"/>
    </source>
</evidence>
<dbReference type="InterPro" id="IPR000048">
    <property type="entry name" value="IQ_motif_EF-hand-BS"/>
</dbReference>
<keyword evidence="8" id="KW-0539">Nucleus</keyword>
<dbReference type="GO" id="GO:0030030">
    <property type="term" value="P:cell projection organization"/>
    <property type="evidence" value="ECO:0007669"/>
    <property type="project" value="UniProtKB-KW"/>
</dbReference>
<comment type="subcellular location">
    <subcellularLocation>
        <location evidence="2">Cytoplasm</location>
        <location evidence="2">Cytoskeleton</location>
        <location evidence="2">Microtubule organizing center</location>
        <location evidence="2">Centrosome</location>
    </subcellularLocation>
    <subcellularLocation>
        <location evidence="1">Nucleus</location>
    </subcellularLocation>
</comment>